<evidence type="ECO:0000256" key="2">
    <source>
        <dbReference type="ARBA" id="ARBA00005386"/>
    </source>
</evidence>
<evidence type="ECO:0000256" key="8">
    <source>
        <dbReference type="PROSITE-ProRule" id="PRU00339"/>
    </source>
</evidence>
<feature type="repeat" description="TPR" evidence="8">
    <location>
        <begin position="897"/>
        <end position="930"/>
    </location>
</feature>
<dbReference type="PANTHER" id="PTHR44998:SF1">
    <property type="entry name" value="UDP-N-ACETYLGLUCOSAMINE--PEPTIDE N-ACETYLGLUCOSAMINYLTRANSFERASE 110 KDA SUBUNIT"/>
    <property type="match status" value="1"/>
</dbReference>
<proteinExistence type="inferred from homology"/>
<feature type="repeat" description="TPR" evidence="8">
    <location>
        <begin position="863"/>
        <end position="896"/>
    </location>
</feature>
<dbReference type="PROSITE" id="PS50005">
    <property type="entry name" value="TPR"/>
    <property type="match status" value="2"/>
</dbReference>
<dbReference type="Gene3D" id="1.25.40.10">
    <property type="entry name" value="Tetratricopeptide repeat domain"/>
    <property type="match status" value="3"/>
</dbReference>
<dbReference type="FunFam" id="1.25.40.10:FF:000552">
    <property type="entry name" value="UDP-N-acetylglucosaminyltransferase (AFU_orthologue AFUA_1G03380)"/>
    <property type="match status" value="1"/>
</dbReference>
<dbReference type="Proteomes" id="UP000018144">
    <property type="component" value="Unassembled WGS sequence"/>
</dbReference>
<dbReference type="GO" id="GO:0006493">
    <property type="term" value="P:protein O-linked glycosylation"/>
    <property type="evidence" value="ECO:0007669"/>
    <property type="project" value="TreeGrafter"/>
</dbReference>
<evidence type="ECO:0000259" key="10">
    <source>
        <dbReference type="Pfam" id="PF13844"/>
    </source>
</evidence>
<feature type="compositionally biased region" description="Polar residues" evidence="9">
    <location>
        <begin position="348"/>
        <end position="362"/>
    </location>
</feature>
<dbReference type="InterPro" id="IPR029489">
    <property type="entry name" value="OGT/SEC/SPY_C"/>
</dbReference>
<gene>
    <name evidence="11" type="ORF">PCON_10275</name>
</gene>
<dbReference type="Gene3D" id="3.40.50.11380">
    <property type="match status" value="1"/>
</dbReference>
<evidence type="ECO:0000256" key="1">
    <source>
        <dbReference type="ARBA" id="ARBA00004922"/>
    </source>
</evidence>
<dbReference type="STRING" id="1076935.U4L3Q9"/>
<dbReference type="eggNOG" id="KOG4626">
    <property type="taxonomic scope" value="Eukaryota"/>
</dbReference>
<evidence type="ECO:0000256" key="7">
    <source>
        <dbReference type="ARBA" id="ARBA00022803"/>
    </source>
</evidence>
<evidence type="ECO:0000256" key="3">
    <source>
        <dbReference type="ARBA" id="ARBA00011970"/>
    </source>
</evidence>
<dbReference type="Pfam" id="PF13844">
    <property type="entry name" value="Glyco_transf_41"/>
    <property type="match status" value="2"/>
</dbReference>
<dbReference type="EC" id="2.4.1.255" evidence="3"/>
<feature type="region of interest" description="Disordered" evidence="9">
    <location>
        <begin position="348"/>
        <end position="397"/>
    </location>
</feature>
<evidence type="ECO:0000256" key="5">
    <source>
        <dbReference type="ARBA" id="ARBA00022679"/>
    </source>
</evidence>
<dbReference type="GO" id="GO:0097363">
    <property type="term" value="F:protein O-acetylglucosaminyltransferase activity"/>
    <property type="evidence" value="ECO:0007669"/>
    <property type="project" value="UniProtKB-EC"/>
</dbReference>
<comment type="similarity">
    <text evidence="2">Belongs to the glycosyltransferase 41 family. O-GlcNAc transferase subfamily.</text>
</comment>
<evidence type="ECO:0000256" key="6">
    <source>
        <dbReference type="ARBA" id="ARBA00022737"/>
    </source>
</evidence>
<evidence type="ECO:0000256" key="9">
    <source>
        <dbReference type="SAM" id="MobiDB-lite"/>
    </source>
</evidence>
<keyword evidence="7 8" id="KW-0802">TPR repeat</keyword>
<dbReference type="EMBL" id="HF935554">
    <property type="protein sequence ID" value="CCX10681.1"/>
    <property type="molecule type" value="Genomic_DNA"/>
</dbReference>
<evidence type="ECO:0000313" key="12">
    <source>
        <dbReference type="Proteomes" id="UP000018144"/>
    </source>
</evidence>
<dbReference type="InterPro" id="IPR019734">
    <property type="entry name" value="TPR_rpt"/>
</dbReference>
<keyword evidence="6" id="KW-0677">Repeat</keyword>
<dbReference type="SMART" id="SM00028">
    <property type="entry name" value="TPR"/>
    <property type="match status" value="5"/>
</dbReference>
<name>U4L3Q9_PYROM</name>
<dbReference type="PROSITE" id="PS50293">
    <property type="entry name" value="TPR_REGION"/>
    <property type="match status" value="1"/>
</dbReference>
<accession>U4L3Q9</accession>
<feature type="domain" description="O-GlcNAc transferase C-terminal" evidence="10">
    <location>
        <begin position="1357"/>
        <end position="1486"/>
    </location>
</feature>
<evidence type="ECO:0000313" key="11">
    <source>
        <dbReference type="EMBL" id="CCX10681.1"/>
    </source>
</evidence>
<dbReference type="Gene3D" id="3.40.50.2000">
    <property type="entry name" value="Glycogen Phosphorylase B"/>
    <property type="match status" value="1"/>
</dbReference>
<dbReference type="PANTHER" id="PTHR44998">
    <property type="match status" value="1"/>
</dbReference>
<dbReference type="OrthoDB" id="421121at2759"/>
<sequence>MMPYAVKRELHPHPGSSQLMYNSVPNSPIYGPQQQHDNTHFFPQDQMLQNNRPLFRTQSTSSIVPTYHTREENLLRRKTPNGTLPAAYEAAPVEFMPRPTKQILLPYQEEARLLHNGNQGMAMNGWDGTSGPATDSLAQLGMDASNGAGPIFPVDWSTQQNGMPIMEDAMRQFLFQQQQMVPPFIPDALWSNCQYSGFQPMYNPITPPTASSDEVNAYLLGTNYNPIPRDSMWQNHHAVAWGSGQSTPSAQLPQGVININLNGHYSEPLDQQSHHWSQPQPFSNYLPSPIAIQPSQAELQLRSMYDGTVYNGSAQNTNVLLSREKAAAWAHKAYVDLLSSIHAQKRQNAAAQGNTSHRSGMSNLYPRPPKYMGSALKTTQLPQGSSASRYSAHPQTAEMLDRRKRLRASIGGSTSYLDLGTLSHQTQPNSAYPFPVQVEQQLHITRRHSAAAAAGYALDNEQRMVTPITPVNVAGPVQQATAALRALEKLCAESAWAWTDGMLLGGCLSFGLGDLNSSLGWYRRILDIDANNVEALSNYASTLLSVGRRQDAEKHWQQAVKSRPNYFEAVEHLVGLFCGEQRTQEAVDIINYVETSLRSEPFPESILSLGSVSSDGSFGSEVSNMEFEYEDADHDNAFGASQHKRASASSGFAIPGSDNGRMLALIHAKGNMLYSLGDNVAAAKAFEDAVLLAAGIQKGGIEALINKILIVLKAATDGVNLANQVPPQGPVLLPPDRAVQTARLVFPPNGDLPGLKDVAQGFSMKMAVSTTSNSLLSLAKIFQDGMSSGSVALGRSGCNVKDILALYYLSLSLHASPSTANNVGILLASIQGSSTPSNNSRPLGVDMALQYYGYGLGLDNKHAHLYTNLGSLLKDINKLPDAIAMYERAVNCDPNFDIALANLANAVKDQGRISDAIGYYRRAVESNPNFAEAVCGLANALNSVCDWKGRGGVVRDGGIRDRWHVDENGMLVDATAVGTLSSGWMKRVVGIVDKQLLQGEAWGKHTLMGETLNRFIRDIAYAEDGHVTDDRYRQLRAAIEQWSQQPYEGAKIIRLIERASRRTTWRWYQDKYIRGINNYPRSEYRRPAVPAALTTPSAPTVLPFHTFTCPLSSDQVRQISERNALRISVSTLRSSWISPTVYPPPAPPAPYLCVGYVSSDFNNHPLAHLMQSVFGLHDVRRVKAYCYATTASDGSIHRQQIEREAPVFYDAHSWPPERLIQQIVSDGIHILVNLNGFTRGARNEVFAARPAPIQMSFMGFAGTLGAEWCDYLYADETAVPKSMLRKHRGNATVDDALTSIQEWNKDKGGWVYGENLMFARYSFFCCDHKQSAPDSGRHSTWEQEKRRRWEMRKRLFPDIKDDTVILANFNQLYKIDPLTLRLWLRILSQLPNSILWLLRFPDLGERNLLHQATLWSSPEIAARIRFTDVAPKPQHIDRAKICDLFLDTPECNAHTTAADVLWSGTPILTVLRREKEHKMAGRVGGSVVNGAAGGVRAPRRGEGEWKDDFDDPAHPSGIKTEDEVKRPKSIADRLITHSCSSYESRAVELASSLVYTSHGQGSGELLEIRRRLWEARWGEGLFDTARWVRDLEVGYEEVWKRWERGEGGGDVEIKDLVSGMEMMGMTGMMGVAEKREVKMEVRGI</sequence>
<feature type="domain" description="O-GlcNAc transferase C-terminal" evidence="10">
    <location>
        <begin position="1096"/>
        <end position="1283"/>
    </location>
</feature>
<evidence type="ECO:0000256" key="4">
    <source>
        <dbReference type="ARBA" id="ARBA00022676"/>
    </source>
</evidence>
<dbReference type="SUPFAM" id="SSF48452">
    <property type="entry name" value="TPR-like"/>
    <property type="match status" value="2"/>
</dbReference>
<dbReference type="OMA" id="GFRDRWH"/>
<dbReference type="FunFam" id="3.40.50.11380:FF:000004">
    <property type="entry name" value="UDP-N-acetylglucosaminyltransferase (AFU_orthologue AFUA_1G03380)"/>
    <property type="match status" value="1"/>
</dbReference>
<keyword evidence="12" id="KW-1185">Reference proteome</keyword>
<keyword evidence="4 11" id="KW-0328">Glycosyltransferase</keyword>
<feature type="region of interest" description="Disordered" evidence="9">
    <location>
        <begin position="1490"/>
        <end position="1523"/>
    </location>
</feature>
<dbReference type="InterPro" id="IPR011990">
    <property type="entry name" value="TPR-like_helical_dom_sf"/>
</dbReference>
<dbReference type="Pfam" id="PF13432">
    <property type="entry name" value="TPR_16"/>
    <property type="match status" value="1"/>
</dbReference>
<protein>
    <recommendedName>
        <fullName evidence="3">protein O-GlcNAc transferase</fullName>
        <ecNumber evidence="3">2.4.1.255</ecNumber>
    </recommendedName>
</protein>
<comment type="pathway">
    <text evidence="1">Protein modification; protein glycosylation.</text>
</comment>
<organism evidence="11 12">
    <name type="scientific">Pyronema omphalodes (strain CBS 100304)</name>
    <name type="common">Pyronema confluens</name>
    <dbReference type="NCBI Taxonomy" id="1076935"/>
    <lineage>
        <taxon>Eukaryota</taxon>
        <taxon>Fungi</taxon>
        <taxon>Dikarya</taxon>
        <taxon>Ascomycota</taxon>
        <taxon>Pezizomycotina</taxon>
        <taxon>Pezizomycetes</taxon>
        <taxon>Pezizales</taxon>
        <taxon>Pyronemataceae</taxon>
        <taxon>Pyronema</taxon>
    </lineage>
</organism>
<reference evidence="11 12" key="1">
    <citation type="journal article" date="2013" name="PLoS Genet.">
        <title>The genome and development-dependent transcriptomes of Pyronema confluens: a window into fungal evolution.</title>
        <authorList>
            <person name="Traeger S."/>
            <person name="Altegoer F."/>
            <person name="Freitag M."/>
            <person name="Gabaldon T."/>
            <person name="Kempken F."/>
            <person name="Kumar A."/>
            <person name="Marcet-Houben M."/>
            <person name="Poggeler S."/>
            <person name="Stajich J.E."/>
            <person name="Nowrousian M."/>
        </authorList>
    </citation>
    <scope>NUCLEOTIDE SEQUENCE [LARGE SCALE GENOMIC DNA]</scope>
    <source>
        <strain evidence="12">CBS 100304</strain>
        <tissue evidence="11">Vegetative mycelium</tissue>
    </source>
</reference>
<keyword evidence="5 11" id="KW-0808">Transferase</keyword>
<feature type="compositionally biased region" description="Polar residues" evidence="9">
    <location>
        <begin position="376"/>
        <end position="389"/>
    </location>
</feature>